<feature type="coiled-coil region" evidence="1">
    <location>
        <begin position="664"/>
        <end position="712"/>
    </location>
</feature>
<protein>
    <recommendedName>
        <fullName evidence="5">Tuberous sclerosis 1</fullName>
    </recommendedName>
</protein>
<organism evidence="3 4">
    <name type="scientific">Carpinus fangiana</name>
    <dbReference type="NCBI Taxonomy" id="176857"/>
    <lineage>
        <taxon>Eukaryota</taxon>
        <taxon>Viridiplantae</taxon>
        <taxon>Streptophyta</taxon>
        <taxon>Embryophyta</taxon>
        <taxon>Tracheophyta</taxon>
        <taxon>Spermatophyta</taxon>
        <taxon>Magnoliopsida</taxon>
        <taxon>eudicotyledons</taxon>
        <taxon>Gunneridae</taxon>
        <taxon>Pentapetalae</taxon>
        <taxon>rosids</taxon>
        <taxon>fabids</taxon>
        <taxon>Fagales</taxon>
        <taxon>Betulaceae</taxon>
        <taxon>Carpinus</taxon>
    </lineage>
</organism>
<evidence type="ECO:0000313" key="3">
    <source>
        <dbReference type="EMBL" id="KAB8342911.1"/>
    </source>
</evidence>
<feature type="compositionally biased region" description="Polar residues" evidence="2">
    <location>
        <begin position="454"/>
        <end position="467"/>
    </location>
</feature>
<dbReference type="Proteomes" id="UP000327013">
    <property type="component" value="Unassembled WGS sequence"/>
</dbReference>
<feature type="compositionally biased region" description="Polar residues" evidence="2">
    <location>
        <begin position="507"/>
        <end position="535"/>
    </location>
</feature>
<dbReference type="SUPFAM" id="SSF48371">
    <property type="entry name" value="ARM repeat"/>
    <property type="match status" value="1"/>
</dbReference>
<evidence type="ECO:0008006" key="5">
    <source>
        <dbReference type="Google" id="ProtNLM"/>
    </source>
</evidence>
<gene>
    <name evidence="3" type="ORF">FH972_022508</name>
</gene>
<evidence type="ECO:0000256" key="2">
    <source>
        <dbReference type="SAM" id="MobiDB-lite"/>
    </source>
</evidence>
<keyword evidence="4" id="KW-1185">Reference proteome</keyword>
<dbReference type="GO" id="GO:0033596">
    <property type="term" value="C:TSC1-TSC2 complex"/>
    <property type="evidence" value="ECO:0007669"/>
    <property type="project" value="TreeGrafter"/>
</dbReference>
<reference evidence="3 4" key="1">
    <citation type="submission" date="2019-06" db="EMBL/GenBank/DDBJ databases">
        <title>A chromosomal-level reference genome of Carpinus fangiana (Coryloideae, Betulaceae).</title>
        <authorList>
            <person name="Yang X."/>
            <person name="Wang Z."/>
            <person name="Zhang L."/>
            <person name="Hao G."/>
            <person name="Liu J."/>
            <person name="Yang Y."/>
        </authorList>
    </citation>
    <scope>NUCLEOTIDE SEQUENCE [LARGE SCALE GENOMIC DNA]</scope>
    <source>
        <strain evidence="3">Cfa_2016G</strain>
        <tissue evidence="3">Leaf</tissue>
    </source>
</reference>
<feature type="compositionally biased region" description="Polar residues" evidence="2">
    <location>
        <begin position="914"/>
        <end position="929"/>
    </location>
</feature>
<name>A0A5N6KT02_9ROSI</name>
<dbReference type="Pfam" id="PF04388">
    <property type="entry name" value="Hamartin"/>
    <property type="match status" value="1"/>
</dbReference>
<proteinExistence type="predicted"/>
<feature type="region of interest" description="Disordered" evidence="2">
    <location>
        <begin position="903"/>
        <end position="1026"/>
    </location>
</feature>
<dbReference type="PANTHER" id="PTHR15154:SF2">
    <property type="entry name" value="HAMARTIN"/>
    <property type="match status" value="1"/>
</dbReference>
<dbReference type="EMBL" id="VIBQ01000012">
    <property type="protein sequence ID" value="KAB8342911.1"/>
    <property type="molecule type" value="Genomic_DNA"/>
</dbReference>
<dbReference type="InterPro" id="IPR007483">
    <property type="entry name" value="Hamartin"/>
</dbReference>
<feature type="region of interest" description="Disordered" evidence="2">
    <location>
        <begin position="454"/>
        <end position="535"/>
    </location>
</feature>
<feature type="coiled-coil region" evidence="1">
    <location>
        <begin position="755"/>
        <end position="890"/>
    </location>
</feature>
<dbReference type="InterPro" id="IPR016024">
    <property type="entry name" value="ARM-type_fold"/>
</dbReference>
<sequence length="1026" mass="114672">MASGYGTSSEVTMLRTILICDPRSFKDTTKALNSFFSTNNTVRTVPDDLHSTIQAYLDKHEPIDDSDSQKIHDELKNIYNKHILEQRDARLGAFLHALCLLQPAITGYARKAEWWKLLIGPILDGIGHRRDEISYATQTLLAFMDYDSDTERGSEQAKESGGLLKLLVAAYMKRARTKDVESEVLTEEDEYIANQLEEVLVAFGRRKPKEIMMALDGLIVDVKTRFQAMSILCAFVRHQPPHLYTVSETPLIEHLLKCLLIDTSSTIIQIALTTLIMFLPHIPSSIVAHLPRLFLIYTRLLCWERVRRTPREEGDVTSIGSSRQDSTDNEADPSWVKLETLMTTLGPIAPNLNFYFTFLYGMYPLNFLSYIRKPRKYLKSIDFPRAEEFDFDQALIRKRTDEFRKVHLIHPNLFMITAEEELEDDRWIKSDPADVVGECMGLCMGIDTEAVQSTRDQAQTHRTNMSDVPSDFVRTEDIPTQSLNDRDDLPLLAERPLSPPDARLAQSVASGSNSGPSLSRKTSQRSTRTPVSLSSAFNSPALRSVDEGPGSPILPAVGGLPAKSAAKGRNGSVVSFHSVSEHSQRLEEHSARPSVAAKSPGMRPVSHMDANKAFLQREVMLLRNDLNFERYLKQQHLSHIGQLQRRQIKEATLEADTQNLIQTNKTLNAKLTKANESYAALKKETATGRQNSKKFETELASKLRSLREAERAWELREGELASDLNSANSDCGHLRRLIVESEARELLGQQKVASMEIQLEQVDELRAKIAQLEQKVKSFQAKELAFEKAQDDLEVLRTELATATFQLQTKDGMTERTISALKQHIEELEDQVQEAREPSKGQKLTAQMQLVMENTIAAANARYDRLRNDYAALKHRFVELELRNQELEEAGLSENTYQAIWASAGPEEHPRNVRSASSPTSTRFRTSGDGSIGLPVAAAAQRHTSRTANKHNDGGAVSKWPSHPSSVAAESEPSESVADKPAGVYGSSQSRFSDDSLVASSDGAASRTGKAKASPTKTTRMFGRGR</sequence>
<dbReference type="GO" id="GO:0051726">
    <property type="term" value="P:regulation of cell cycle"/>
    <property type="evidence" value="ECO:0007669"/>
    <property type="project" value="TreeGrafter"/>
</dbReference>
<dbReference type="PANTHER" id="PTHR15154">
    <property type="entry name" value="HAMARTIN"/>
    <property type="match status" value="1"/>
</dbReference>
<feature type="region of interest" description="Disordered" evidence="2">
    <location>
        <begin position="577"/>
        <end position="604"/>
    </location>
</feature>
<keyword evidence="1" id="KW-0175">Coiled coil</keyword>
<feature type="compositionally biased region" description="Low complexity" evidence="2">
    <location>
        <begin position="961"/>
        <end position="976"/>
    </location>
</feature>
<dbReference type="AlphaFoldDB" id="A0A5N6KT02"/>
<dbReference type="OrthoDB" id="1643767at2759"/>
<dbReference type="GO" id="GO:0032007">
    <property type="term" value="P:negative regulation of TOR signaling"/>
    <property type="evidence" value="ECO:0007669"/>
    <property type="project" value="TreeGrafter"/>
</dbReference>
<accession>A0A5N6KT02</accession>
<feature type="compositionally biased region" description="Basic and acidic residues" evidence="2">
    <location>
        <begin position="579"/>
        <end position="591"/>
    </location>
</feature>
<evidence type="ECO:0000256" key="1">
    <source>
        <dbReference type="SAM" id="Coils"/>
    </source>
</evidence>
<comment type="caution">
    <text evidence="3">The sequence shown here is derived from an EMBL/GenBank/DDBJ whole genome shotgun (WGS) entry which is preliminary data.</text>
</comment>
<evidence type="ECO:0000313" key="4">
    <source>
        <dbReference type="Proteomes" id="UP000327013"/>
    </source>
</evidence>